<accession>A0AAW1M9W2</accession>
<name>A0AAW1M9W2_SAPOF</name>
<gene>
    <name evidence="2" type="ORF">RND81_03G222300</name>
</gene>
<evidence type="ECO:0000313" key="3">
    <source>
        <dbReference type="Proteomes" id="UP001443914"/>
    </source>
</evidence>
<feature type="region of interest" description="Disordered" evidence="1">
    <location>
        <begin position="68"/>
        <end position="88"/>
    </location>
</feature>
<dbReference type="EMBL" id="JBDFQZ010000003">
    <property type="protein sequence ID" value="KAK9743179.1"/>
    <property type="molecule type" value="Genomic_DNA"/>
</dbReference>
<dbReference type="PANTHER" id="PTHR34371:SF2">
    <property type="entry name" value="DUF688 FAMILY PROTEIN"/>
    <property type="match status" value="1"/>
</dbReference>
<dbReference type="PANTHER" id="PTHR34371">
    <property type="entry name" value="OS01G0551000 PROTEIN"/>
    <property type="match status" value="1"/>
</dbReference>
<evidence type="ECO:0000256" key="1">
    <source>
        <dbReference type="SAM" id="MobiDB-lite"/>
    </source>
</evidence>
<comment type="caution">
    <text evidence="2">The sequence shown here is derived from an EMBL/GenBank/DDBJ whole genome shotgun (WGS) entry which is preliminary data.</text>
</comment>
<dbReference type="InterPro" id="IPR007789">
    <property type="entry name" value="DUF688"/>
</dbReference>
<dbReference type="Pfam" id="PF05097">
    <property type="entry name" value="DUF688"/>
    <property type="match status" value="1"/>
</dbReference>
<reference evidence="2" key="1">
    <citation type="submission" date="2024-03" db="EMBL/GenBank/DDBJ databases">
        <title>WGS assembly of Saponaria officinalis var. Norfolk2.</title>
        <authorList>
            <person name="Jenkins J."/>
            <person name="Shu S."/>
            <person name="Grimwood J."/>
            <person name="Barry K."/>
            <person name="Goodstein D."/>
            <person name="Schmutz J."/>
            <person name="Leebens-Mack J."/>
            <person name="Osbourn A."/>
        </authorList>
    </citation>
    <scope>NUCLEOTIDE SEQUENCE [LARGE SCALE GENOMIC DNA]</scope>
    <source>
        <strain evidence="2">JIC</strain>
    </source>
</reference>
<organism evidence="2 3">
    <name type="scientific">Saponaria officinalis</name>
    <name type="common">Common soapwort</name>
    <name type="synonym">Lychnis saponaria</name>
    <dbReference type="NCBI Taxonomy" id="3572"/>
    <lineage>
        <taxon>Eukaryota</taxon>
        <taxon>Viridiplantae</taxon>
        <taxon>Streptophyta</taxon>
        <taxon>Embryophyta</taxon>
        <taxon>Tracheophyta</taxon>
        <taxon>Spermatophyta</taxon>
        <taxon>Magnoliopsida</taxon>
        <taxon>eudicotyledons</taxon>
        <taxon>Gunneridae</taxon>
        <taxon>Pentapetalae</taxon>
        <taxon>Caryophyllales</taxon>
        <taxon>Caryophyllaceae</taxon>
        <taxon>Caryophylleae</taxon>
        <taxon>Saponaria</taxon>
    </lineage>
</organism>
<dbReference type="Proteomes" id="UP001443914">
    <property type="component" value="Unassembled WGS sequence"/>
</dbReference>
<keyword evidence="3" id="KW-1185">Reference proteome</keyword>
<evidence type="ECO:0000313" key="2">
    <source>
        <dbReference type="EMBL" id="KAK9743179.1"/>
    </source>
</evidence>
<sequence length="224" mass="24436">MASEPKTEPNSTPLQLQLTSLPNLKSIQHYSGALTPLHTSASVPFSWEQVPGKPLPCLTLALASSSQPNDIKSLDLPPRLTKTPSPTTVLEGPYNALGRSILGSSSFRFLRKRQKSFDGELSLTGSRGSSPDRGLLNTSVVVDEKKDKGLFGNWRKKGGFKSETREGSLVISSFSDDGRGGGETVTVGRVRRKRKQSSSKQSQSHFWATIYGTFKQVMPTIRTK</sequence>
<protein>
    <submittedName>
        <fullName evidence="2">Uncharacterized protein</fullName>
    </submittedName>
</protein>
<dbReference type="AlphaFoldDB" id="A0AAW1M9W2"/>
<proteinExistence type="predicted"/>